<gene>
    <name evidence="1" type="primary">hoxW</name>
    <name evidence="1" type="ORF">BN873_770032</name>
</gene>
<dbReference type="NCBIfam" id="TIGR00072">
    <property type="entry name" value="hydrog_prot"/>
    <property type="match status" value="1"/>
</dbReference>
<dbReference type="AlphaFoldDB" id="W6MAY6"/>
<dbReference type="PANTHER" id="PTHR30302:SF5">
    <property type="entry name" value="SLR1876 PROTEIN"/>
    <property type="match status" value="1"/>
</dbReference>
<dbReference type="PANTHER" id="PTHR30302">
    <property type="entry name" value="HYDROGENASE 1 MATURATION PROTEASE"/>
    <property type="match status" value="1"/>
</dbReference>
<sequence length="187" mass="21163">MRVEWFVKRHFLSIWEKKVRVRAKIPRLLILAVGNPSRGDDALGPLFLERLAALREQGVNWDDIELLTDFQLQIEHAVDLENRKLVLFVDASVSCPPPYQFTRLQPARDTSYTSHALTPAAVLHVYEQINSAPAPPAFLLAIRGEHFELGESLSVAAAENLQAALKFVGQLLEQQDAINWIQIFDLQ</sequence>
<dbReference type="GO" id="GO:0008047">
    <property type="term" value="F:enzyme activator activity"/>
    <property type="evidence" value="ECO:0007669"/>
    <property type="project" value="InterPro"/>
</dbReference>
<organism evidence="1 2">
    <name type="scientific">Candidatus Competibacter denitrificans Run_A_D11</name>
    <dbReference type="NCBI Taxonomy" id="1400863"/>
    <lineage>
        <taxon>Bacteria</taxon>
        <taxon>Pseudomonadati</taxon>
        <taxon>Pseudomonadota</taxon>
        <taxon>Gammaproteobacteria</taxon>
        <taxon>Candidatus Competibacteraceae</taxon>
        <taxon>Candidatus Competibacter</taxon>
    </lineage>
</organism>
<name>W6MAY6_9GAMM</name>
<dbReference type="InterPro" id="IPR023430">
    <property type="entry name" value="Pept_HybD-like_dom_sf"/>
</dbReference>
<accession>W6MAY6</accession>
<dbReference type="InterPro" id="IPR000671">
    <property type="entry name" value="Peptidase_A31"/>
</dbReference>
<protein>
    <submittedName>
        <fullName evidence="1">HoxW protein</fullName>
    </submittedName>
</protein>
<dbReference type="EMBL" id="CBTJ020000088">
    <property type="protein sequence ID" value="CDI03999.1"/>
    <property type="molecule type" value="Genomic_DNA"/>
</dbReference>
<dbReference type="Proteomes" id="UP000035760">
    <property type="component" value="Unassembled WGS sequence"/>
</dbReference>
<dbReference type="GO" id="GO:0004175">
    <property type="term" value="F:endopeptidase activity"/>
    <property type="evidence" value="ECO:0007669"/>
    <property type="project" value="TreeGrafter"/>
</dbReference>
<evidence type="ECO:0000313" key="1">
    <source>
        <dbReference type="EMBL" id="CDI03999.1"/>
    </source>
</evidence>
<evidence type="ECO:0000313" key="2">
    <source>
        <dbReference type="Proteomes" id="UP000035760"/>
    </source>
</evidence>
<dbReference type="SUPFAM" id="SSF53163">
    <property type="entry name" value="HybD-like"/>
    <property type="match status" value="1"/>
</dbReference>
<dbReference type="GO" id="GO:0016485">
    <property type="term" value="P:protein processing"/>
    <property type="evidence" value="ECO:0007669"/>
    <property type="project" value="TreeGrafter"/>
</dbReference>
<proteinExistence type="predicted"/>
<comment type="caution">
    <text evidence="1">The sequence shown here is derived from an EMBL/GenBank/DDBJ whole genome shotgun (WGS) entry which is preliminary data.</text>
</comment>
<dbReference type="Gene3D" id="3.40.50.1450">
    <property type="entry name" value="HybD-like"/>
    <property type="match status" value="1"/>
</dbReference>
<reference evidence="1" key="2">
    <citation type="submission" date="2014-03" db="EMBL/GenBank/DDBJ databases">
        <title>Candidatus Competibacter-lineage genomes retrieved from metagenomes reveal functional metabolic diversity.</title>
        <authorList>
            <person name="McIlroy S.J."/>
            <person name="Albertsen M."/>
            <person name="Andresen E.K."/>
            <person name="Saunders A.M."/>
            <person name="Kristiansen R."/>
            <person name="Stokholm-Bjerregaard M."/>
            <person name="Nielsen K.L."/>
            <person name="Nielsen P.H."/>
        </authorList>
    </citation>
    <scope>NUCLEOTIDE SEQUENCE</scope>
    <source>
        <strain evidence="1">Run_A_D11</strain>
    </source>
</reference>
<dbReference type="STRING" id="1400863.BN873_770032"/>
<dbReference type="OrthoDB" id="9808862at2"/>
<keyword evidence="2" id="KW-1185">Reference proteome</keyword>
<reference evidence="1" key="1">
    <citation type="submission" date="2013-07" db="EMBL/GenBank/DDBJ databases">
        <authorList>
            <person name="McIlroy S."/>
        </authorList>
    </citation>
    <scope>NUCLEOTIDE SEQUENCE [LARGE SCALE GENOMIC DNA]</scope>
    <source>
        <strain evidence="1">Run_A_D11</strain>
    </source>
</reference>
<dbReference type="CDD" id="cd06066">
    <property type="entry name" value="H2MP_NAD-link-bidir"/>
    <property type="match status" value="1"/>
</dbReference>